<evidence type="ECO:0000313" key="9">
    <source>
        <dbReference type="Proteomes" id="UP000539473"/>
    </source>
</evidence>
<dbReference type="EMBL" id="BNAJ01000001">
    <property type="protein sequence ID" value="GHF29891.1"/>
    <property type="molecule type" value="Genomic_DNA"/>
</dbReference>
<dbReference type="SUPFAM" id="SSF53822">
    <property type="entry name" value="Periplasmic binding protein-like I"/>
    <property type="match status" value="1"/>
</dbReference>
<feature type="domain" description="Leucine-binding protein" evidence="6">
    <location>
        <begin position="21"/>
        <end position="355"/>
    </location>
</feature>
<dbReference type="GO" id="GO:0006865">
    <property type="term" value="P:amino acid transport"/>
    <property type="evidence" value="ECO:0007669"/>
    <property type="project" value="UniProtKB-KW"/>
</dbReference>
<evidence type="ECO:0000313" key="7">
    <source>
        <dbReference type="EMBL" id="GHF29891.1"/>
    </source>
</evidence>
<dbReference type="InterPro" id="IPR028082">
    <property type="entry name" value="Peripla_BP_I"/>
</dbReference>
<proteinExistence type="inferred from homology"/>
<dbReference type="PANTHER" id="PTHR30483:SF37">
    <property type="entry name" value="ABC TRANSPORTER SUBSTRATE-BINDING PROTEIN"/>
    <property type="match status" value="1"/>
</dbReference>
<gene>
    <name evidence="7" type="ORF">GCM10017781_02370</name>
    <name evidence="8" type="ORF">HNQ07_000803</name>
</gene>
<reference evidence="7" key="4">
    <citation type="submission" date="2024-05" db="EMBL/GenBank/DDBJ databases">
        <authorList>
            <person name="Sun Q."/>
            <person name="Zhou Y."/>
        </authorList>
    </citation>
    <scope>NUCLEOTIDE SEQUENCE</scope>
    <source>
        <strain evidence="7">CGMCC 1.18437</strain>
    </source>
</reference>
<feature type="chain" id="PRO_5030759002" evidence="5">
    <location>
        <begin position="19"/>
        <end position="384"/>
    </location>
</feature>
<dbReference type="CDD" id="cd19982">
    <property type="entry name" value="PBP1_ABC_ligand_binding-like"/>
    <property type="match status" value="1"/>
</dbReference>
<dbReference type="Gene3D" id="3.40.50.2300">
    <property type="match status" value="2"/>
</dbReference>
<evidence type="ECO:0000256" key="1">
    <source>
        <dbReference type="ARBA" id="ARBA00010062"/>
    </source>
</evidence>
<dbReference type="PANTHER" id="PTHR30483">
    <property type="entry name" value="LEUCINE-SPECIFIC-BINDING PROTEIN"/>
    <property type="match status" value="1"/>
</dbReference>
<evidence type="ECO:0000256" key="2">
    <source>
        <dbReference type="ARBA" id="ARBA00022448"/>
    </source>
</evidence>
<name>A0A7W8KF49_9DEIO</name>
<dbReference type="PRINTS" id="PR00337">
    <property type="entry name" value="LEUILEVALBP"/>
</dbReference>
<dbReference type="AlphaFoldDB" id="A0A7W8KF49"/>
<evidence type="ECO:0000256" key="3">
    <source>
        <dbReference type="ARBA" id="ARBA00022729"/>
    </source>
</evidence>
<dbReference type="RefSeq" id="WP_184109573.1">
    <property type="nucleotide sequence ID" value="NZ_BNAJ01000001.1"/>
</dbReference>
<keyword evidence="2" id="KW-0813">Transport</keyword>
<reference evidence="8 9" key="3">
    <citation type="submission" date="2020-08" db="EMBL/GenBank/DDBJ databases">
        <title>Genomic Encyclopedia of Type Strains, Phase IV (KMG-IV): sequencing the most valuable type-strain genomes for metagenomic binning, comparative biology and taxonomic classification.</title>
        <authorList>
            <person name="Goeker M."/>
        </authorList>
    </citation>
    <scope>NUCLEOTIDE SEQUENCE [LARGE SCALE GENOMIC DNA]</scope>
    <source>
        <strain evidence="8 9">DSM 27521</strain>
    </source>
</reference>
<protein>
    <submittedName>
        <fullName evidence="8">Branched-chain amino acid transport system substrate-binding protein</fullName>
    </submittedName>
    <submittedName>
        <fullName evidence="7">Ethanolamine utilization protein EutJ</fullName>
    </submittedName>
</protein>
<comment type="similarity">
    <text evidence="1">Belongs to the leucine-binding protein family.</text>
</comment>
<reference evidence="10" key="2">
    <citation type="journal article" date="2019" name="Int. J. Syst. Evol. Microbiol.">
        <title>The Global Catalogue of Microorganisms (GCM) 10K type strain sequencing project: providing services to taxonomists for standard genome sequencing and annotation.</title>
        <authorList>
            <consortium name="The Broad Institute Genomics Platform"/>
            <consortium name="The Broad Institute Genome Sequencing Center for Infectious Disease"/>
            <person name="Wu L."/>
            <person name="Ma J."/>
        </authorList>
    </citation>
    <scope>NUCLEOTIDE SEQUENCE [LARGE SCALE GENOMIC DNA]</scope>
    <source>
        <strain evidence="10">CGMCC 1.18437</strain>
    </source>
</reference>
<dbReference type="EMBL" id="JACHFK010000001">
    <property type="protein sequence ID" value="MBB5375359.1"/>
    <property type="molecule type" value="Genomic_DNA"/>
</dbReference>
<feature type="signal peptide" evidence="5">
    <location>
        <begin position="1"/>
        <end position="18"/>
    </location>
</feature>
<evidence type="ECO:0000313" key="10">
    <source>
        <dbReference type="Proteomes" id="UP000619376"/>
    </source>
</evidence>
<comment type="caution">
    <text evidence="8">The sequence shown here is derived from an EMBL/GenBank/DDBJ whole genome shotgun (WGS) entry which is preliminary data.</text>
</comment>
<dbReference type="InterPro" id="IPR000709">
    <property type="entry name" value="Leu_Ile_Val-bd"/>
</dbReference>
<organism evidence="8 9">
    <name type="scientific">Deinococcus metalli</name>
    <dbReference type="NCBI Taxonomy" id="1141878"/>
    <lineage>
        <taxon>Bacteria</taxon>
        <taxon>Thermotogati</taxon>
        <taxon>Deinococcota</taxon>
        <taxon>Deinococci</taxon>
        <taxon>Deinococcales</taxon>
        <taxon>Deinococcaceae</taxon>
        <taxon>Deinococcus</taxon>
    </lineage>
</organism>
<keyword evidence="10" id="KW-1185">Reference proteome</keyword>
<dbReference type="Proteomes" id="UP000539473">
    <property type="component" value="Unassembled WGS sequence"/>
</dbReference>
<sequence>MTRIITTLLLATAASAAAQGTIQIGAITSLSGRFATFGQMQQAGFKVALDEVNARGGVNGQKVELAIEDDASDTNKALTAAEKLVNAKVPVVIGAYASGITKPLSQYMARVKVPLLVATAVDETITKPGNAYTFRVNNQSSVYTRSLIDQLRKTPGLKTAVILTSNDAFGKSVLTDATKLLPGAGYTILGKDTYDQGLTDFRPLLNRYKGQNPDVVIFASYEQDAVALTKQVKEVGLKPRIIAGIATGFALPAFLTGAADAAEGFLVTMVWNPDVRYPGAQNLYTRLKAALGGAEPSQHAAQSYAAMLAAIDAVKRAGGTDPEKVRAALAQTNLKTAFGPVAFRTYGGYTNQNSVVGLITQVQEGKFVTVGPASAARGKLILGK</sequence>
<accession>A0A7W8KF49</accession>
<evidence type="ECO:0000256" key="5">
    <source>
        <dbReference type="SAM" id="SignalP"/>
    </source>
</evidence>
<keyword evidence="3 5" id="KW-0732">Signal</keyword>
<dbReference type="Proteomes" id="UP000619376">
    <property type="component" value="Unassembled WGS sequence"/>
</dbReference>
<evidence type="ECO:0000259" key="6">
    <source>
        <dbReference type="Pfam" id="PF13458"/>
    </source>
</evidence>
<keyword evidence="4" id="KW-0029">Amino-acid transport</keyword>
<evidence type="ECO:0000313" key="8">
    <source>
        <dbReference type="EMBL" id="MBB5375359.1"/>
    </source>
</evidence>
<evidence type="ECO:0000256" key="4">
    <source>
        <dbReference type="ARBA" id="ARBA00022970"/>
    </source>
</evidence>
<dbReference type="Pfam" id="PF13458">
    <property type="entry name" value="Peripla_BP_6"/>
    <property type="match status" value="1"/>
</dbReference>
<dbReference type="InterPro" id="IPR051010">
    <property type="entry name" value="BCAA_transport"/>
</dbReference>
<dbReference type="InterPro" id="IPR028081">
    <property type="entry name" value="Leu-bd"/>
</dbReference>
<reference evidence="7" key="1">
    <citation type="journal article" date="2014" name="Int. J. Syst. Evol. Microbiol.">
        <title>Complete genome of a new Firmicutes species belonging to the dominant human colonic microbiota ('Ruminococcus bicirculans') reveals two chromosomes and a selective capacity to utilize plant glucans.</title>
        <authorList>
            <consortium name="NISC Comparative Sequencing Program"/>
            <person name="Wegmann U."/>
            <person name="Louis P."/>
            <person name="Goesmann A."/>
            <person name="Henrissat B."/>
            <person name="Duncan S.H."/>
            <person name="Flint H.J."/>
        </authorList>
    </citation>
    <scope>NUCLEOTIDE SEQUENCE</scope>
    <source>
        <strain evidence="7">CGMCC 1.18437</strain>
    </source>
</reference>